<dbReference type="EMBL" id="LAZR01000056">
    <property type="protein sequence ID" value="KKN97630.1"/>
    <property type="molecule type" value="Genomic_DNA"/>
</dbReference>
<accession>A0A0F9UX65</accession>
<sequence length="346" mass="39213">MPSTSLVGKSTPCGWCVVKMITTSQTSGGNFCTRYLVESQNGDIAFMKAMDLTRVMNGSLEDIQALINEYLFERNILAYCKDEKMSKVVVPLSAGELINNQFQAPLNRVFYIVFEKAEGDLREVYLEKQHDDWFSFFKAMHHVCIAAEQLHRAGIAHQDIKPSNILHFAENQSKIGDLGRVTDIQGKSPFINMSFPGDYRYAPLEVRYGITVQEFSDRFLADIYAIGSLVYQTVMGISLTAALANESEKISPNVFQRDYRESLVIHISSFSILMKEFYEACENIFGNKIAEVVTGVVGEMCYPDYEKRGAPKFIARPMKLNARRYTSKMATVIRLFYIEGLISHVK</sequence>
<reference evidence="2" key="1">
    <citation type="journal article" date="2015" name="Nature">
        <title>Complex archaea that bridge the gap between prokaryotes and eukaryotes.</title>
        <authorList>
            <person name="Spang A."/>
            <person name="Saw J.H."/>
            <person name="Jorgensen S.L."/>
            <person name="Zaremba-Niedzwiedzka K."/>
            <person name="Martijn J."/>
            <person name="Lind A.E."/>
            <person name="van Eijk R."/>
            <person name="Schleper C."/>
            <person name="Guy L."/>
            <person name="Ettema T.J."/>
        </authorList>
    </citation>
    <scope>NUCLEOTIDE SEQUENCE</scope>
</reference>
<dbReference type="GO" id="GO:0004672">
    <property type="term" value="F:protein kinase activity"/>
    <property type="evidence" value="ECO:0007669"/>
    <property type="project" value="InterPro"/>
</dbReference>
<gene>
    <name evidence="2" type="ORF">LCGC14_0154420</name>
</gene>
<dbReference type="PANTHER" id="PTHR24362">
    <property type="entry name" value="SERINE/THREONINE-PROTEIN KINASE NEK"/>
    <property type="match status" value="1"/>
</dbReference>
<dbReference type="GO" id="GO:0005524">
    <property type="term" value="F:ATP binding"/>
    <property type="evidence" value="ECO:0007669"/>
    <property type="project" value="InterPro"/>
</dbReference>
<name>A0A0F9UX65_9ZZZZ</name>
<feature type="domain" description="Protein kinase" evidence="1">
    <location>
        <begin position="20"/>
        <end position="320"/>
    </location>
</feature>
<evidence type="ECO:0000259" key="1">
    <source>
        <dbReference type="PROSITE" id="PS50011"/>
    </source>
</evidence>
<organism evidence="2">
    <name type="scientific">marine sediment metagenome</name>
    <dbReference type="NCBI Taxonomy" id="412755"/>
    <lineage>
        <taxon>unclassified sequences</taxon>
        <taxon>metagenomes</taxon>
        <taxon>ecological metagenomes</taxon>
    </lineage>
</organism>
<dbReference type="AlphaFoldDB" id="A0A0F9UX65"/>
<evidence type="ECO:0000313" key="2">
    <source>
        <dbReference type="EMBL" id="KKN97630.1"/>
    </source>
</evidence>
<dbReference type="InterPro" id="IPR000719">
    <property type="entry name" value="Prot_kinase_dom"/>
</dbReference>
<dbReference type="Pfam" id="PF00069">
    <property type="entry name" value="Pkinase"/>
    <property type="match status" value="1"/>
</dbReference>
<comment type="caution">
    <text evidence="2">The sequence shown here is derived from an EMBL/GenBank/DDBJ whole genome shotgun (WGS) entry which is preliminary data.</text>
</comment>
<dbReference type="SUPFAM" id="SSF56112">
    <property type="entry name" value="Protein kinase-like (PK-like)"/>
    <property type="match status" value="1"/>
</dbReference>
<dbReference type="PANTHER" id="PTHR24362:SF309">
    <property type="entry name" value="PROTEIN KINASE DOMAIN-CONTAINING PROTEIN"/>
    <property type="match status" value="1"/>
</dbReference>
<dbReference type="InterPro" id="IPR011009">
    <property type="entry name" value="Kinase-like_dom_sf"/>
</dbReference>
<dbReference type="SMART" id="SM00220">
    <property type="entry name" value="S_TKc"/>
    <property type="match status" value="1"/>
</dbReference>
<protein>
    <recommendedName>
        <fullName evidence="1">Protein kinase domain-containing protein</fullName>
    </recommendedName>
</protein>
<proteinExistence type="predicted"/>
<dbReference type="PROSITE" id="PS50011">
    <property type="entry name" value="PROTEIN_KINASE_DOM"/>
    <property type="match status" value="1"/>
</dbReference>
<dbReference type="Gene3D" id="1.10.510.10">
    <property type="entry name" value="Transferase(Phosphotransferase) domain 1"/>
    <property type="match status" value="1"/>
</dbReference>